<organism evidence="6 7">
    <name type="scientific">Marinobacterium stanieri</name>
    <dbReference type="NCBI Taxonomy" id="49186"/>
    <lineage>
        <taxon>Bacteria</taxon>
        <taxon>Pseudomonadati</taxon>
        <taxon>Pseudomonadota</taxon>
        <taxon>Gammaproteobacteria</taxon>
        <taxon>Oceanospirillales</taxon>
        <taxon>Oceanospirillaceae</taxon>
        <taxon>Marinobacterium</taxon>
    </lineage>
</organism>
<gene>
    <name evidence="6" type="ORF">SAMN05421647_102477</name>
</gene>
<evidence type="ECO:0000256" key="1">
    <source>
        <dbReference type="ARBA" id="ARBA00010333"/>
    </source>
</evidence>
<dbReference type="STRING" id="49186.SAMN05421647_102477"/>
<dbReference type="SMART" id="SM00062">
    <property type="entry name" value="PBPb"/>
    <property type="match status" value="1"/>
</dbReference>
<protein>
    <submittedName>
        <fullName evidence="6">Amino acid ABC transporter substrate-binding protein, PAAT family</fullName>
    </submittedName>
</protein>
<evidence type="ECO:0000256" key="2">
    <source>
        <dbReference type="ARBA" id="ARBA00022448"/>
    </source>
</evidence>
<proteinExistence type="inferred from homology"/>
<evidence type="ECO:0000313" key="6">
    <source>
        <dbReference type="EMBL" id="SIQ15460.1"/>
    </source>
</evidence>
<dbReference type="EMBL" id="FTMN01000002">
    <property type="protein sequence ID" value="SIQ15460.1"/>
    <property type="molecule type" value="Genomic_DNA"/>
</dbReference>
<keyword evidence="2" id="KW-0813">Transport</keyword>
<feature type="chain" id="PRO_5012297539" evidence="4">
    <location>
        <begin position="26"/>
        <end position="337"/>
    </location>
</feature>
<feature type="domain" description="Solute-binding protein family 3/N-terminal" evidence="5">
    <location>
        <begin position="36"/>
        <end position="256"/>
    </location>
</feature>
<feature type="signal peptide" evidence="4">
    <location>
        <begin position="1"/>
        <end position="25"/>
    </location>
</feature>
<evidence type="ECO:0000313" key="7">
    <source>
        <dbReference type="Proteomes" id="UP000186895"/>
    </source>
</evidence>
<dbReference type="GO" id="GO:0006865">
    <property type="term" value="P:amino acid transport"/>
    <property type="evidence" value="ECO:0007669"/>
    <property type="project" value="TreeGrafter"/>
</dbReference>
<dbReference type="PANTHER" id="PTHR30085">
    <property type="entry name" value="AMINO ACID ABC TRANSPORTER PERMEASE"/>
    <property type="match status" value="1"/>
</dbReference>
<dbReference type="SUPFAM" id="SSF53850">
    <property type="entry name" value="Periplasmic binding protein-like II"/>
    <property type="match status" value="1"/>
</dbReference>
<dbReference type="InterPro" id="IPR001638">
    <property type="entry name" value="Solute-binding_3/MltF_N"/>
</dbReference>
<dbReference type="PANTHER" id="PTHR30085:SF7">
    <property type="entry name" value="AMINO-ACID ABC TRANSPORTER-BINDING PROTEIN YHDW-RELATED"/>
    <property type="match status" value="1"/>
</dbReference>
<evidence type="ECO:0000256" key="4">
    <source>
        <dbReference type="SAM" id="SignalP"/>
    </source>
</evidence>
<accession>A0A1N6QFY1</accession>
<dbReference type="Proteomes" id="UP000186895">
    <property type="component" value="Unassembled WGS sequence"/>
</dbReference>
<reference evidence="6 7" key="1">
    <citation type="submission" date="2017-01" db="EMBL/GenBank/DDBJ databases">
        <authorList>
            <person name="Mah S.A."/>
            <person name="Swanson W.J."/>
            <person name="Moy G.W."/>
            <person name="Vacquier V.D."/>
        </authorList>
    </citation>
    <scope>NUCLEOTIDE SEQUENCE [LARGE SCALE GENOMIC DNA]</scope>
    <source>
        <strain evidence="6 7">DSM 7027</strain>
    </source>
</reference>
<dbReference type="Pfam" id="PF00497">
    <property type="entry name" value="SBP_bac_3"/>
    <property type="match status" value="1"/>
</dbReference>
<name>A0A1N6QFY1_9GAMM</name>
<dbReference type="AlphaFoldDB" id="A0A1N6QFY1"/>
<comment type="similarity">
    <text evidence="1">Belongs to the bacterial solute-binding protein 3 family.</text>
</comment>
<keyword evidence="3 4" id="KW-0732">Signal</keyword>
<evidence type="ECO:0000259" key="5">
    <source>
        <dbReference type="SMART" id="SM00062"/>
    </source>
</evidence>
<dbReference type="RefSeq" id="WP_076461965.1">
    <property type="nucleotide sequence ID" value="NZ_FTMN01000002.1"/>
</dbReference>
<evidence type="ECO:0000256" key="3">
    <source>
        <dbReference type="ARBA" id="ARBA00022729"/>
    </source>
</evidence>
<dbReference type="Gene3D" id="3.40.190.10">
    <property type="entry name" value="Periplasmic binding protein-like II"/>
    <property type="match status" value="2"/>
</dbReference>
<keyword evidence="7" id="KW-1185">Reference proteome</keyword>
<dbReference type="CDD" id="cd13692">
    <property type="entry name" value="PBP2_BztA"/>
    <property type="match status" value="1"/>
</dbReference>
<dbReference type="eggNOG" id="COG0834">
    <property type="taxonomic scope" value="Bacteria"/>
</dbReference>
<dbReference type="InterPro" id="IPR051455">
    <property type="entry name" value="Bact_solute-bind_prot3"/>
</dbReference>
<sequence length="337" mass="36870">MRLVMRSVFMALGLAGSMMSTAAHASVLDTVKLHGDIRCGVFPDDPGRSALNVEGNWEGFYVDFCRATAAALFGDPDRVQYLEVDATTRFTSLQKAEADVVMYSTTRTLGRELNYGVRFPAIYLFDGQGFLVRTSSGIDSVHDMSGKSICVTENTSTHQNLVDLLKARGVDAQIHFSNGDSFFRGNCDAYTADRMNLAVNRANRAENPDEYRVLPLAFTREPIGPMVAEGDEAWARAISAVVNGLILADEKGITRDNVLAMAESNPNGEVQKLLGVSGDLAERLGLPQDWAINMIRSVGNYSEIYQRHFGPDTAVGIEQGLNKPWSRGGILYAPLFQ</sequence>